<dbReference type="AlphaFoldDB" id="A0A553II83"/>
<accession>A0A553II83</accession>
<dbReference type="RefSeq" id="WP_012242585.1">
    <property type="nucleotide sequence ID" value="NZ_JACAOE010000001.1"/>
</dbReference>
<organism evidence="1 2">
    <name type="scientific">Acholeplasma laidlawii</name>
    <dbReference type="NCBI Taxonomy" id="2148"/>
    <lineage>
        <taxon>Bacteria</taxon>
        <taxon>Bacillati</taxon>
        <taxon>Mycoplasmatota</taxon>
        <taxon>Mollicutes</taxon>
        <taxon>Acholeplasmatales</taxon>
        <taxon>Acholeplasmataceae</taxon>
        <taxon>Acholeplasma</taxon>
    </lineage>
</organism>
<dbReference type="PROSITE" id="PS51257">
    <property type="entry name" value="PROKAR_LIPOPROTEIN"/>
    <property type="match status" value="1"/>
</dbReference>
<evidence type="ECO:0000313" key="2">
    <source>
        <dbReference type="Proteomes" id="UP000315938"/>
    </source>
</evidence>
<reference evidence="1 2" key="1">
    <citation type="submission" date="2019-07" db="EMBL/GenBank/DDBJ databases">
        <title>Genome sequence of Acholeplasma laidlawii strain with increased resistance to erythromycin.</title>
        <authorList>
            <person name="Medvedeva E.S."/>
            <person name="Baranova N.B."/>
            <person name="Siniagina M.N."/>
            <person name="Mouzykantov A."/>
            <person name="Chernova O.A."/>
            <person name="Chernov V.M."/>
        </authorList>
    </citation>
    <scope>NUCLEOTIDE SEQUENCE [LARGE SCALE GENOMIC DNA]</scope>
    <source>
        <strain evidence="1 2">PG8REry</strain>
    </source>
</reference>
<sequence>MKKLFLSRFIIGGVLILCLGLLAGCENSMYKEVDFGGTFSSPGINIEPLLIKEYDELVSLFNEYEIEWENGLAIWERYDKGYFKNKALIIYVFGVSGDVEPLITIDGVQVDDNIIKVLLVQHGTTTGLAYFQKNLVIEVTKSFIGKTTSVEVDIKVK</sequence>
<protein>
    <recommendedName>
        <fullName evidence="3">Lipoprotein</fullName>
    </recommendedName>
</protein>
<dbReference type="GeneID" id="41338808"/>
<name>A0A553II83_ACHLA</name>
<evidence type="ECO:0000313" key="1">
    <source>
        <dbReference type="EMBL" id="TRX99913.1"/>
    </source>
</evidence>
<dbReference type="EMBL" id="VKID01000001">
    <property type="protein sequence ID" value="TRX99913.1"/>
    <property type="molecule type" value="Genomic_DNA"/>
</dbReference>
<proteinExistence type="predicted"/>
<comment type="caution">
    <text evidence="1">The sequence shown here is derived from an EMBL/GenBank/DDBJ whole genome shotgun (WGS) entry which is preliminary data.</text>
</comment>
<dbReference type="Proteomes" id="UP000315938">
    <property type="component" value="Unassembled WGS sequence"/>
</dbReference>
<gene>
    <name evidence="1" type="ORF">FNV44_02415</name>
</gene>
<evidence type="ECO:0008006" key="3">
    <source>
        <dbReference type="Google" id="ProtNLM"/>
    </source>
</evidence>